<dbReference type="GO" id="GO:0009307">
    <property type="term" value="P:DNA restriction-modification system"/>
    <property type="evidence" value="ECO:0007669"/>
    <property type="project" value="UniProtKB-KW"/>
</dbReference>
<evidence type="ECO:0000256" key="5">
    <source>
        <dbReference type="ARBA" id="ARBA00022747"/>
    </source>
</evidence>
<reference evidence="9 10" key="1">
    <citation type="submission" date="2023-08" db="EMBL/GenBank/DDBJ databases">
        <title>Helicovermis profunda gen. nov., sp. nov., a novel mesophilic, fermentative bacterium within the Bacillota from a deep-sea hydrothermal vent chimney.</title>
        <authorList>
            <person name="Miyazaki U."/>
            <person name="Mizutani D."/>
            <person name="Hashimoto Y."/>
            <person name="Tame A."/>
            <person name="Sawayama S."/>
            <person name="Miyazaki J."/>
            <person name="Takai K."/>
            <person name="Nakagawa S."/>
        </authorList>
    </citation>
    <scope>NUCLEOTIDE SEQUENCE [LARGE SCALE GENOMIC DNA]</scope>
    <source>
        <strain evidence="9 10">S502</strain>
    </source>
</reference>
<dbReference type="AlphaFoldDB" id="A0AAU9E8C3"/>
<proteinExistence type="predicted"/>
<dbReference type="PROSITE" id="PS00092">
    <property type="entry name" value="N6_MTASE"/>
    <property type="match status" value="1"/>
</dbReference>
<dbReference type="EMBL" id="AP028654">
    <property type="protein sequence ID" value="BEP29698.1"/>
    <property type="molecule type" value="Genomic_DNA"/>
</dbReference>
<evidence type="ECO:0000256" key="1">
    <source>
        <dbReference type="ARBA" id="ARBA00011900"/>
    </source>
</evidence>
<gene>
    <name evidence="9" type="ORF">HLPR_20290</name>
</gene>
<dbReference type="Gene3D" id="3.40.50.150">
    <property type="entry name" value="Vaccinia Virus protein VP39"/>
    <property type="match status" value="1"/>
</dbReference>
<evidence type="ECO:0000256" key="2">
    <source>
        <dbReference type="ARBA" id="ARBA00022603"/>
    </source>
</evidence>
<dbReference type="InterPro" id="IPR011639">
    <property type="entry name" value="MethylTrfase_TaqI-like_dom"/>
</dbReference>
<dbReference type="InterPro" id="IPR029063">
    <property type="entry name" value="SAM-dependent_MTases_sf"/>
</dbReference>
<protein>
    <recommendedName>
        <fullName evidence="1">site-specific DNA-methyltransferase (adenine-specific)</fullName>
        <ecNumber evidence="1">2.1.1.72</ecNumber>
    </recommendedName>
</protein>
<dbReference type="GO" id="GO:0009007">
    <property type="term" value="F:site-specific DNA-methyltransferase (adenine-specific) activity"/>
    <property type="evidence" value="ECO:0007669"/>
    <property type="project" value="UniProtKB-EC"/>
</dbReference>
<dbReference type="InterPro" id="IPR002052">
    <property type="entry name" value="DNA_methylase_N6_adenine_CS"/>
</dbReference>
<keyword evidence="10" id="KW-1185">Reference proteome</keyword>
<feature type="domain" description="Type II methyltransferase M.TaqI-like" evidence="8">
    <location>
        <begin position="183"/>
        <end position="317"/>
    </location>
</feature>
<dbReference type="GO" id="GO:0032259">
    <property type="term" value="P:methylation"/>
    <property type="evidence" value="ECO:0007669"/>
    <property type="project" value="UniProtKB-KW"/>
</dbReference>
<keyword evidence="3" id="KW-0808">Transferase</keyword>
<dbReference type="PANTHER" id="PTHR33841:SF6">
    <property type="entry name" value="TYPE II METHYLTRANSFERASE M.HINDII"/>
    <property type="match status" value="1"/>
</dbReference>
<accession>A0AAU9E8C3</accession>
<evidence type="ECO:0000313" key="9">
    <source>
        <dbReference type="EMBL" id="BEP29698.1"/>
    </source>
</evidence>
<keyword evidence="6" id="KW-0238">DNA-binding</keyword>
<dbReference type="PRINTS" id="PR00507">
    <property type="entry name" value="N12N6MTFRASE"/>
</dbReference>
<evidence type="ECO:0000256" key="7">
    <source>
        <dbReference type="ARBA" id="ARBA00047942"/>
    </source>
</evidence>
<dbReference type="EC" id="2.1.1.72" evidence="1"/>
<name>A0AAU9E8C3_9FIRM</name>
<organism evidence="9 10">
    <name type="scientific">Helicovermis profundi</name>
    <dbReference type="NCBI Taxonomy" id="3065157"/>
    <lineage>
        <taxon>Bacteria</taxon>
        <taxon>Bacillati</taxon>
        <taxon>Bacillota</taxon>
        <taxon>Clostridia</taxon>
        <taxon>Helicovermis</taxon>
    </lineage>
</organism>
<sequence>MKNELFEVVNNFSLNSEKLKLYNDICLYNNFKGLDISNLDFISIDDFITNYDKNIDEKLRNATGSFYTPINVCEFMVYRAIYDYIKKNTEIKLHILEKLFYSSLDTIYIKEYHEIYKLIIDFKVIDLASGTGNLIKTFIYKLIDIRKKLLLISKFNIELINLNNFFCLDKQVEPLNICLYDLIRNIDKDHIKNFNINLINCNTITDMIDRKDYVDILEKGGFDIVIGNPPYIGEKGNKVLFDEVKKSEFGIKYYEGKMDFFYYFIYKGISILKKSGILVYLTTSYFITADGAKKLRCFLKKECEFNSINNFKESKLFKDAPGQHNIVYSLSIKGNTDANISLESYKYDKSNFYKIVKSSEFIIKQSEIYDNMNNILILEKQNYYNIINKILDVAEDVLFNYADIKQGIVSGADKVTKRMVEHNLISDSEALNKGIFIVLKEEALKYNLESELLKPLYKNSHIKNYFFDNKTDKYIIFINKEIKNIEIKYPNIYKHLSGFRTVLEKRREVKKGYKPWYALQWGRDSKLFETIKIINPQRAKFNYFALSKSSFYSSADVYYLKIKRRIVNQLSINNEDEYYYLLALLNSKLYFFWFYNVGKKKGDMLELYSNPIQNIPIISNDLTFFKTVVSISKKIYEVSSYSDINNDKFKTLLIKLDKIIYEKFKLTDDEIIEIEYVLKKGEK</sequence>
<dbReference type="PANTHER" id="PTHR33841">
    <property type="entry name" value="DNA METHYLTRANSFERASE YEEA-RELATED"/>
    <property type="match status" value="1"/>
</dbReference>
<dbReference type="InterPro" id="IPR050953">
    <property type="entry name" value="N4_N6_ade-DNA_methylase"/>
</dbReference>
<evidence type="ECO:0000313" key="10">
    <source>
        <dbReference type="Proteomes" id="UP001321786"/>
    </source>
</evidence>
<evidence type="ECO:0000259" key="8">
    <source>
        <dbReference type="Pfam" id="PF07669"/>
    </source>
</evidence>
<dbReference type="GO" id="GO:0003677">
    <property type="term" value="F:DNA binding"/>
    <property type="evidence" value="ECO:0007669"/>
    <property type="project" value="UniProtKB-KW"/>
</dbReference>
<dbReference type="RefSeq" id="WP_338535318.1">
    <property type="nucleotide sequence ID" value="NZ_AP028654.1"/>
</dbReference>
<evidence type="ECO:0000256" key="3">
    <source>
        <dbReference type="ARBA" id="ARBA00022679"/>
    </source>
</evidence>
<keyword evidence="2 9" id="KW-0489">Methyltransferase</keyword>
<evidence type="ECO:0000256" key="4">
    <source>
        <dbReference type="ARBA" id="ARBA00022691"/>
    </source>
</evidence>
<keyword evidence="5" id="KW-0680">Restriction system</keyword>
<evidence type="ECO:0000256" key="6">
    <source>
        <dbReference type="ARBA" id="ARBA00023125"/>
    </source>
</evidence>
<dbReference type="Pfam" id="PF07669">
    <property type="entry name" value="Eco57I"/>
    <property type="match status" value="1"/>
</dbReference>
<dbReference type="Proteomes" id="UP001321786">
    <property type="component" value="Chromosome"/>
</dbReference>
<keyword evidence="4" id="KW-0949">S-adenosyl-L-methionine</keyword>
<dbReference type="KEGG" id="hprf:HLPR_20290"/>
<comment type="catalytic activity">
    <reaction evidence="7">
        <text>a 2'-deoxyadenosine in DNA + S-adenosyl-L-methionine = an N(6)-methyl-2'-deoxyadenosine in DNA + S-adenosyl-L-homocysteine + H(+)</text>
        <dbReference type="Rhea" id="RHEA:15197"/>
        <dbReference type="Rhea" id="RHEA-COMP:12418"/>
        <dbReference type="Rhea" id="RHEA-COMP:12419"/>
        <dbReference type="ChEBI" id="CHEBI:15378"/>
        <dbReference type="ChEBI" id="CHEBI:57856"/>
        <dbReference type="ChEBI" id="CHEBI:59789"/>
        <dbReference type="ChEBI" id="CHEBI:90615"/>
        <dbReference type="ChEBI" id="CHEBI:90616"/>
        <dbReference type="EC" id="2.1.1.72"/>
    </reaction>
</comment>
<dbReference type="SUPFAM" id="SSF53335">
    <property type="entry name" value="S-adenosyl-L-methionine-dependent methyltransferases"/>
    <property type="match status" value="1"/>
</dbReference>